<gene>
    <name evidence="2" type="ORF">SAMN05192534_12818</name>
</gene>
<evidence type="ECO:0000313" key="2">
    <source>
        <dbReference type="EMBL" id="SDI25191.1"/>
    </source>
</evidence>
<evidence type="ECO:0000313" key="3">
    <source>
        <dbReference type="Proteomes" id="UP000199163"/>
    </source>
</evidence>
<protein>
    <submittedName>
        <fullName evidence="2">Uncharacterized protein</fullName>
    </submittedName>
</protein>
<evidence type="ECO:0000256" key="1">
    <source>
        <dbReference type="SAM" id="MobiDB-lite"/>
    </source>
</evidence>
<dbReference type="OrthoDB" id="2843897at2"/>
<proteinExistence type="predicted"/>
<keyword evidence="3" id="KW-1185">Reference proteome</keyword>
<reference evidence="2 3" key="1">
    <citation type="submission" date="2016-10" db="EMBL/GenBank/DDBJ databases">
        <authorList>
            <person name="de Groot N.N."/>
        </authorList>
    </citation>
    <scope>NUCLEOTIDE SEQUENCE [LARGE SCALE GENOMIC DNA]</scope>
    <source>
        <strain evidence="2 3">DSM 21632</strain>
    </source>
</reference>
<feature type="compositionally biased region" description="Acidic residues" evidence="1">
    <location>
        <begin position="32"/>
        <end position="51"/>
    </location>
</feature>
<dbReference type="InterPro" id="IPR047676">
    <property type="entry name" value="FxLYD_dom"/>
</dbReference>
<dbReference type="AlphaFoldDB" id="A0A1G8J238"/>
<dbReference type="PROSITE" id="PS51257">
    <property type="entry name" value="PROKAR_LIPOPROTEIN"/>
    <property type="match status" value="1"/>
</dbReference>
<organism evidence="2 3">
    <name type="scientific">Alteribacillus persepolensis</name>
    <dbReference type="NCBI Taxonomy" id="568899"/>
    <lineage>
        <taxon>Bacteria</taxon>
        <taxon>Bacillati</taxon>
        <taxon>Bacillota</taxon>
        <taxon>Bacilli</taxon>
        <taxon>Bacillales</taxon>
        <taxon>Bacillaceae</taxon>
        <taxon>Alteribacillus</taxon>
    </lineage>
</organism>
<dbReference type="EMBL" id="FNDK01000028">
    <property type="protein sequence ID" value="SDI25191.1"/>
    <property type="molecule type" value="Genomic_DNA"/>
</dbReference>
<feature type="region of interest" description="Disordered" evidence="1">
    <location>
        <begin position="23"/>
        <end position="58"/>
    </location>
</feature>
<accession>A0A1G8J238</accession>
<sequence>MNTFWKTLGVSVLSVGVLTACGGEENTMSSNDNEEEAEEQTQAEEEQEQQQEEAQSPNIEVAEEAFGARTDSIDNTYATYSAVIKNTGDAPANIGDIQINFEGEEGTIVGTAPMVMAVPDVVMPGEEAYISDYTGIEGVESHEAVADASVNIDFDAADEEPMMLETEGVQVKTDDMFPYIVTGTVINPNEETADDIRLAAALYDDAGELIGVLSGSIQVSLNPDGKAGFELNMPELPSDKEAAEVNVKAYNWSF</sequence>
<dbReference type="NCBIfam" id="NF038353">
    <property type="entry name" value="FxLYD_dom"/>
    <property type="match status" value="1"/>
</dbReference>
<dbReference type="RefSeq" id="WP_091276142.1">
    <property type="nucleotide sequence ID" value="NZ_FNDK01000028.1"/>
</dbReference>
<dbReference type="Proteomes" id="UP000199163">
    <property type="component" value="Unassembled WGS sequence"/>
</dbReference>
<name>A0A1G8J238_9BACI</name>